<feature type="transmembrane region" description="Helical" evidence="9">
    <location>
        <begin position="721"/>
        <end position="745"/>
    </location>
</feature>
<organism evidence="12 13">
    <name type="scientific">Drosophila busckii</name>
    <name type="common">Fruit fly</name>
    <dbReference type="NCBI Taxonomy" id="30019"/>
    <lineage>
        <taxon>Eukaryota</taxon>
        <taxon>Metazoa</taxon>
        <taxon>Ecdysozoa</taxon>
        <taxon>Arthropoda</taxon>
        <taxon>Hexapoda</taxon>
        <taxon>Insecta</taxon>
        <taxon>Pterygota</taxon>
        <taxon>Neoptera</taxon>
        <taxon>Endopterygota</taxon>
        <taxon>Diptera</taxon>
        <taxon>Brachycera</taxon>
        <taxon>Muscomorpha</taxon>
        <taxon>Ephydroidea</taxon>
        <taxon>Drosophilidae</taxon>
        <taxon>Drosophila</taxon>
    </lineage>
</organism>
<keyword evidence="6" id="KW-0067">ATP-binding</keyword>
<dbReference type="PROSITE" id="PS50893">
    <property type="entry name" value="ABC_TRANSPORTER_2"/>
    <property type="match status" value="2"/>
</dbReference>
<dbReference type="PANTHER" id="PTHR24223:SF324">
    <property type="entry name" value="LD17001P"/>
    <property type="match status" value="1"/>
</dbReference>
<evidence type="ECO:0000256" key="6">
    <source>
        <dbReference type="ARBA" id="ARBA00022840"/>
    </source>
</evidence>
<evidence type="ECO:0000256" key="1">
    <source>
        <dbReference type="ARBA" id="ARBA00004141"/>
    </source>
</evidence>
<dbReference type="OMA" id="EACIFGY"/>
<dbReference type="InterPro" id="IPR044726">
    <property type="entry name" value="ABCC_6TM_D2"/>
</dbReference>
<dbReference type="Gene3D" id="3.40.50.300">
    <property type="entry name" value="P-loop containing nucleotide triphosphate hydrolases"/>
    <property type="match status" value="2"/>
</dbReference>
<feature type="transmembrane region" description="Helical" evidence="9">
    <location>
        <begin position="61"/>
        <end position="82"/>
    </location>
</feature>
<dbReference type="InterPro" id="IPR011527">
    <property type="entry name" value="ABC1_TM_dom"/>
</dbReference>
<dbReference type="AlphaFoldDB" id="A0A0M4EXH0"/>
<dbReference type="Pfam" id="PF00664">
    <property type="entry name" value="ABC_membrane"/>
    <property type="match status" value="2"/>
</dbReference>
<dbReference type="PROSITE" id="PS00211">
    <property type="entry name" value="ABC_TRANSPORTER_1"/>
    <property type="match status" value="1"/>
</dbReference>
<dbReference type="InterPro" id="IPR027417">
    <property type="entry name" value="P-loop_NTPase"/>
</dbReference>
<feature type="transmembrane region" description="Helical" evidence="9">
    <location>
        <begin position="102"/>
        <end position="126"/>
    </location>
</feature>
<keyword evidence="4" id="KW-0677">Repeat</keyword>
<dbReference type="GO" id="GO:0016020">
    <property type="term" value="C:membrane"/>
    <property type="evidence" value="ECO:0007669"/>
    <property type="project" value="UniProtKB-SubCell"/>
</dbReference>
<feature type="domain" description="ABC transmembrane type-1" evidence="11">
    <location>
        <begin position="64"/>
        <end position="331"/>
    </location>
</feature>
<dbReference type="FunFam" id="1.20.1560.10:FF:000014">
    <property type="entry name" value="Multidrug resistance-associated protein member 4"/>
    <property type="match status" value="1"/>
</dbReference>
<dbReference type="OrthoDB" id="6500128at2759"/>
<feature type="domain" description="ABC transporter" evidence="10">
    <location>
        <begin position="390"/>
        <end position="614"/>
    </location>
</feature>
<dbReference type="CDD" id="cd03244">
    <property type="entry name" value="ABCC_MRP_domain2"/>
    <property type="match status" value="1"/>
</dbReference>
<dbReference type="STRING" id="30019.A0A0M4EXH0"/>
<evidence type="ECO:0000256" key="9">
    <source>
        <dbReference type="SAM" id="Phobius"/>
    </source>
</evidence>
<evidence type="ECO:0000313" key="13">
    <source>
        <dbReference type="Proteomes" id="UP000494163"/>
    </source>
</evidence>
<evidence type="ECO:0000259" key="11">
    <source>
        <dbReference type="PROSITE" id="PS50929"/>
    </source>
</evidence>
<dbReference type="SUPFAM" id="SSF52540">
    <property type="entry name" value="P-loop containing nucleoside triphosphate hydrolases"/>
    <property type="match status" value="2"/>
</dbReference>
<evidence type="ECO:0000256" key="2">
    <source>
        <dbReference type="ARBA" id="ARBA00022448"/>
    </source>
</evidence>
<evidence type="ECO:0000256" key="8">
    <source>
        <dbReference type="ARBA" id="ARBA00023136"/>
    </source>
</evidence>
<dbReference type="FunFam" id="1.20.1560.10:FF:000026">
    <property type="entry name" value="Multidrug resistance-associated protein lethal(2)03659"/>
    <property type="match status" value="1"/>
</dbReference>
<evidence type="ECO:0000256" key="3">
    <source>
        <dbReference type="ARBA" id="ARBA00022692"/>
    </source>
</evidence>
<dbReference type="EMBL" id="CP012524">
    <property type="protein sequence ID" value="ALC42695.1"/>
    <property type="molecule type" value="Genomic_DNA"/>
</dbReference>
<dbReference type="CDD" id="cd18580">
    <property type="entry name" value="ABC_6TM_ABCC_D2"/>
    <property type="match status" value="1"/>
</dbReference>
<dbReference type="GO" id="GO:0005524">
    <property type="term" value="F:ATP binding"/>
    <property type="evidence" value="ECO:0007669"/>
    <property type="project" value="UniProtKB-KW"/>
</dbReference>
<evidence type="ECO:0000256" key="5">
    <source>
        <dbReference type="ARBA" id="ARBA00022741"/>
    </source>
</evidence>
<dbReference type="Gene3D" id="1.20.1560.10">
    <property type="entry name" value="ABC transporter type 1, transmembrane domain"/>
    <property type="match status" value="2"/>
</dbReference>
<feature type="transmembrane region" description="Helical" evidence="9">
    <location>
        <begin position="200"/>
        <end position="221"/>
    </location>
</feature>
<feature type="transmembrane region" description="Helical" evidence="9">
    <location>
        <begin position="806"/>
        <end position="833"/>
    </location>
</feature>
<dbReference type="InterPro" id="IPR017871">
    <property type="entry name" value="ABC_transporter-like_CS"/>
</dbReference>
<dbReference type="PANTHER" id="PTHR24223">
    <property type="entry name" value="ATP-BINDING CASSETTE SUB-FAMILY C"/>
    <property type="match status" value="1"/>
</dbReference>
<dbReference type="FunFam" id="3.40.50.300:FF:000163">
    <property type="entry name" value="Multidrug resistance-associated protein member 4"/>
    <property type="match status" value="1"/>
</dbReference>
<keyword evidence="3 9" id="KW-0812">Transmembrane</keyword>
<protein>
    <submittedName>
        <fullName evidence="12">CG10505</fullName>
    </submittedName>
</protein>
<dbReference type="SUPFAM" id="SSF90123">
    <property type="entry name" value="ABC transporter transmembrane region"/>
    <property type="match status" value="2"/>
</dbReference>
<feature type="domain" description="ABC transporter" evidence="10">
    <location>
        <begin position="999"/>
        <end position="1232"/>
    </location>
</feature>
<reference evidence="12 13" key="1">
    <citation type="submission" date="2015-08" db="EMBL/GenBank/DDBJ databases">
        <title>Ancestral chromatin configuration constrains chromatin evolution on differentiating sex chromosomes in Drosophila.</title>
        <authorList>
            <person name="Zhou Q."/>
            <person name="Bachtrog D."/>
        </authorList>
    </citation>
    <scope>NUCLEOTIDE SEQUENCE [LARGE SCALE GENOMIC DNA]</scope>
    <source>
        <tissue evidence="12">Whole larvae</tissue>
    </source>
</reference>
<dbReference type="CDD" id="cd18579">
    <property type="entry name" value="ABC_6TM_ABCC_D1"/>
    <property type="match status" value="1"/>
</dbReference>
<dbReference type="GO" id="GO:0140359">
    <property type="term" value="F:ABC-type transporter activity"/>
    <property type="evidence" value="ECO:0007669"/>
    <property type="project" value="InterPro"/>
</dbReference>
<dbReference type="Pfam" id="PF00005">
    <property type="entry name" value="ABC_tran"/>
    <property type="match status" value="2"/>
</dbReference>
<sequence length="1260" mass="141985">MRQIFSKGRTETLDINGLYAHLPSFDSERLTSELQEPWERESQRKQPNILHLIFKFYGCKFLPICVLYSIVEITIHSFQPLFLGRLISYFAEGQTSVSKESAYLYAMGVVLCSLVTSLLFHPFMFYMFDVGTKIRIACAGLIYRQCLRAAINASEGLGAVAISVMSIDLTQFDLSFYFLHDLWKGPVEACIFGYIMYRQVGWTALIGIAFIVLLIPLQAWAAQAAAKYRSRSSEQRDKRVQLMQEIIDAMQVIKMYAWEQCFVKLVEAVRQSEVKAIRGSMSIYAALQCTNMISKVSLFLSLVAYVYTGDVVTAQKVFVLSSYYSLLNDSLLHFWPLAITTWAQTVVSARRVLQFLQQTQQPRRKSAYDNPAFELEDKPKQQLQPVAPTVRCSHISASWQKSTPRSMQLSNISFELQPAQLVGIVGAVGAGKSSLLHVLLGELPLLQGQLQLTGKLSYAPQQPWIFQGSIRDNIVFVERYDEWRYRAVLQACQLQRDLLLWPQGDATMLGERGINLSGGQKARISLARAVYREADIYLFDDPLAAVDAQVGKLLMEQCLQRFLAGKLRILVTHHVQLLQTADQLLLLEAGQLSQQGSYAELQHLLLKHAAPEAAAARLSLQAERHSKRESLSAQLSAAAEQEQLHEAQLQESQAQGAVSWATYSAYFQALGAAGFTSALLVLALFVLARACQALMDIFISRWATFEEQQLHDSERTRRRMLIWYTLLLLGTLALYLLRTFGFFMLCLRISLRLHNLLFAGIIRARMRFFNENPSGRVLNRFASDIENVDVALPQALMDSLQFLVDVIAVLIIVAIANYWLLIPAAIMALLMFLCRSYYIGASRSLKRIESLTRSPVYSHTNQTFNGLTTIRALQATQQLEQTFHAHQNLNTSALFLYTSANRAFSFWTDLICGLYILAVTFSFLVVNQHFSSGDVGLAITQSITLVIMCQWGMRQTAEMENKMTSVERILEYAQTPSEAALETTKQLQLCEHWPESGHMRFQELRMRYTPEQDYILRGLSFELQPTEKVGIVGRTGAGKSSIIQAIFRLAVNEGLIEIDGQNIAHLGLQQLRSHISIIPQDPVLFSGSLRFNLDPLQQRTDEQIWQALQAVKLQQYVSSLAGGLDCQFQDGNGPFSIGQKQLVCLARAIVRGNRIIIMDEATANVDADTDQLIQQTMRTTFAHCTVLTIAHRLHTVMDYDRILVMDAGQIVEFGAPHQLLQNPLGALLKLVNQNDNSTVQYLKRIAADSALKKIKEVQED</sequence>
<keyword evidence="7 9" id="KW-1133">Transmembrane helix</keyword>
<keyword evidence="5" id="KW-0547">Nucleotide-binding</keyword>
<dbReference type="CDD" id="cd03250">
    <property type="entry name" value="ABCC_MRP_domain1"/>
    <property type="match status" value="1"/>
</dbReference>
<keyword evidence="8 9" id="KW-0472">Membrane</keyword>
<proteinExistence type="predicted"/>
<dbReference type="Proteomes" id="UP000494163">
    <property type="component" value="Chromosome 2R"/>
</dbReference>
<accession>A0A0M4EXH0</accession>
<dbReference type="InterPro" id="IPR044746">
    <property type="entry name" value="ABCC_6TM_D1"/>
</dbReference>
<keyword evidence="2" id="KW-0813">Transport</keyword>
<gene>
    <name evidence="12" type="ORF">Dbus_chr2Rg2274</name>
</gene>
<evidence type="ECO:0000256" key="4">
    <source>
        <dbReference type="ARBA" id="ARBA00022737"/>
    </source>
</evidence>
<comment type="subcellular location">
    <subcellularLocation>
        <location evidence="1">Membrane</location>
        <topology evidence="1">Multi-pass membrane protein</topology>
    </subcellularLocation>
</comment>
<name>A0A0M4EXH0_DROBS</name>
<evidence type="ECO:0000313" key="12">
    <source>
        <dbReference type="EMBL" id="ALC42695.1"/>
    </source>
</evidence>
<dbReference type="InterPro" id="IPR036640">
    <property type="entry name" value="ABC1_TM_sf"/>
</dbReference>
<evidence type="ECO:0000259" key="10">
    <source>
        <dbReference type="PROSITE" id="PS50893"/>
    </source>
</evidence>
<feature type="transmembrane region" description="Helical" evidence="9">
    <location>
        <begin position="665"/>
        <end position="688"/>
    </location>
</feature>
<feature type="domain" description="ABC transmembrane type-1" evidence="11">
    <location>
        <begin position="679"/>
        <end position="961"/>
    </location>
</feature>
<dbReference type="InterPro" id="IPR003593">
    <property type="entry name" value="AAA+_ATPase"/>
</dbReference>
<dbReference type="InterPro" id="IPR050173">
    <property type="entry name" value="ABC_transporter_C-like"/>
</dbReference>
<dbReference type="FunFam" id="3.40.50.300:FF:000973">
    <property type="entry name" value="Multidrug resistance-associated protein 4"/>
    <property type="match status" value="1"/>
</dbReference>
<keyword evidence="13" id="KW-1185">Reference proteome</keyword>
<dbReference type="PROSITE" id="PS50929">
    <property type="entry name" value="ABC_TM1F"/>
    <property type="match status" value="2"/>
</dbReference>
<feature type="transmembrane region" description="Helical" evidence="9">
    <location>
        <begin position="904"/>
        <end position="923"/>
    </location>
</feature>
<evidence type="ECO:0000256" key="7">
    <source>
        <dbReference type="ARBA" id="ARBA00022989"/>
    </source>
</evidence>
<dbReference type="InterPro" id="IPR003439">
    <property type="entry name" value="ABC_transporter-like_ATP-bd"/>
</dbReference>
<dbReference type="GO" id="GO:0016887">
    <property type="term" value="F:ATP hydrolysis activity"/>
    <property type="evidence" value="ECO:0007669"/>
    <property type="project" value="InterPro"/>
</dbReference>
<dbReference type="SMR" id="A0A0M4EXH0"/>
<dbReference type="SMART" id="SM00382">
    <property type="entry name" value="AAA"/>
    <property type="match status" value="2"/>
</dbReference>